<dbReference type="InterPro" id="IPR036390">
    <property type="entry name" value="WH_DNA-bd_sf"/>
</dbReference>
<comment type="caution">
    <text evidence="1">The sequence shown here is derived from an EMBL/GenBank/DDBJ whole genome shotgun (WGS) entry which is preliminary data.</text>
</comment>
<dbReference type="InterPro" id="IPR036388">
    <property type="entry name" value="WH-like_DNA-bd_sf"/>
</dbReference>
<dbReference type="Gene3D" id="1.10.10.10">
    <property type="entry name" value="Winged helix-like DNA-binding domain superfamily/Winged helix DNA-binding domain"/>
    <property type="match status" value="1"/>
</dbReference>
<evidence type="ECO:0008006" key="3">
    <source>
        <dbReference type="Google" id="ProtNLM"/>
    </source>
</evidence>
<evidence type="ECO:0000313" key="1">
    <source>
        <dbReference type="EMBL" id="MFD2741490.1"/>
    </source>
</evidence>
<accession>A0ABW5U6S2</accession>
<sequence>MRSKTGRSWTYHLTDAGAAFLPLVSALGAWGQRWIRRELTKNALDLGTLIWGLAYSVDPTAFGPDRHVPRLSGFDQPEHKRHDWFLCEAGRLDHCISDPGGETDLFLIGPLKALIRAYRGDVALETAIAEGQREVDGSPRHIRRLGR</sequence>
<dbReference type="Proteomes" id="UP001597474">
    <property type="component" value="Unassembled WGS sequence"/>
</dbReference>
<keyword evidence="2" id="KW-1185">Reference proteome</keyword>
<gene>
    <name evidence="1" type="ORF">ACFSUD_18110</name>
</gene>
<evidence type="ECO:0000313" key="2">
    <source>
        <dbReference type="Proteomes" id="UP001597474"/>
    </source>
</evidence>
<reference evidence="2" key="1">
    <citation type="journal article" date="2019" name="Int. J. Syst. Evol. Microbiol.">
        <title>The Global Catalogue of Microorganisms (GCM) 10K type strain sequencing project: providing services to taxonomists for standard genome sequencing and annotation.</title>
        <authorList>
            <consortium name="The Broad Institute Genomics Platform"/>
            <consortium name="The Broad Institute Genome Sequencing Center for Infectious Disease"/>
            <person name="Wu L."/>
            <person name="Ma J."/>
        </authorList>
    </citation>
    <scope>NUCLEOTIDE SEQUENCE [LARGE SCALE GENOMIC DNA]</scope>
    <source>
        <strain evidence="2">TISTR 2562</strain>
    </source>
</reference>
<dbReference type="RefSeq" id="WP_386375916.1">
    <property type="nucleotide sequence ID" value="NZ_JBHUMP010000027.1"/>
</dbReference>
<dbReference type="EMBL" id="JBHUMP010000027">
    <property type="protein sequence ID" value="MFD2741490.1"/>
    <property type="molecule type" value="Genomic_DNA"/>
</dbReference>
<name>A0ABW5U6S2_9RHOB</name>
<dbReference type="SUPFAM" id="SSF46785">
    <property type="entry name" value="Winged helix' DNA-binding domain"/>
    <property type="match status" value="1"/>
</dbReference>
<proteinExistence type="predicted"/>
<protein>
    <recommendedName>
        <fullName evidence="3">Transcriptional regulator</fullName>
    </recommendedName>
</protein>
<organism evidence="1 2">
    <name type="scientific">Sulfitobacter aestuarii</name>
    <dbReference type="NCBI Taxonomy" id="2161676"/>
    <lineage>
        <taxon>Bacteria</taxon>
        <taxon>Pseudomonadati</taxon>
        <taxon>Pseudomonadota</taxon>
        <taxon>Alphaproteobacteria</taxon>
        <taxon>Rhodobacterales</taxon>
        <taxon>Roseobacteraceae</taxon>
        <taxon>Sulfitobacter</taxon>
    </lineage>
</organism>